<evidence type="ECO:0000313" key="1">
    <source>
        <dbReference type="EMBL" id="KAA6401394.1"/>
    </source>
</evidence>
<comment type="caution">
    <text evidence="1">The sequence shown here is derived from an EMBL/GenBank/DDBJ whole genome shotgun (WGS) entry which is preliminary data.</text>
</comment>
<dbReference type="Proteomes" id="UP000324800">
    <property type="component" value="Unassembled WGS sequence"/>
</dbReference>
<accession>A0A5J4X2D7</accession>
<gene>
    <name evidence="1" type="ORF">EZS28_003071</name>
</gene>
<dbReference type="AlphaFoldDB" id="A0A5J4X2D7"/>
<protein>
    <submittedName>
        <fullName evidence="1">Uncharacterized protein</fullName>
    </submittedName>
</protein>
<proteinExistence type="predicted"/>
<reference evidence="1 2" key="1">
    <citation type="submission" date="2019-03" db="EMBL/GenBank/DDBJ databases">
        <title>Single cell metagenomics reveals metabolic interactions within the superorganism composed of flagellate Streblomastix strix and complex community of Bacteroidetes bacteria on its surface.</title>
        <authorList>
            <person name="Treitli S.C."/>
            <person name="Kolisko M."/>
            <person name="Husnik F."/>
            <person name="Keeling P."/>
            <person name="Hampl V."/>
        </authorList>
    </citation>
    <scope>NUCLEOTIDE SEQUENCE [LARGE SCALE GENOMIC DNA]</scope>
    <source>
        <strain evidence="1">ST1C</strain>
    </source>
</reference>
<dbReference type="OrthoDB" id="10255449at2759"/>
<sequence>MFDSERVIVVPVFGKYYSAKDVYQPTPASQLKPHEIQKILEMTFPLSPASNATETAIISAFCATYPTVSVSTPGFVLGAPLKSNASPYSEIKADYAWRSGSRSAVISCKEKDSSDKASWTICTLPENGKELTPAKDGQNFIRIKGCGNWLTGRQLAFPGIIFKDEESTAKFKTRQIRGVSYPNTAFTEIYATSQINTTLSKLDLHPANIPIGVWVYGPLENDPAPLIEKAVIIMETFGDKRFETHLLSSLEILADQLISDSSASLVIQAVRKAFGSKTIPSISNMGADRAYQLPKSKVVPYAAAHIGSLAGDKIQGISHDVLIELGFTPTQTILQEINNISPKEPTIDVHGTETQISALVKLFARLGFECGRALRSVHSTAPGFLWGTYQDFVNYQCHCNAHANNLIVLPLDIISENKQILSPLDFDMAFSSETSINFWETPPVADPTFVTDNFRVEVFEMMNDLSGIHVSGDWMKIKDVQQRPLPENEDKQNIIWLLRDVMIWEYFIGYSNPTGGPTEDAIPAPTLPSDAEWPMIIEMIKHALSLSDHLHS</sequence>
<organism evidence="1 2">
    <name type="scientific">Streblomastix strix</name>
    <dbReference type="NCBI Taxonomy" id="222440"/>
    <lineage>
        <taxon>Eukaryota</taxon>
        <taxon>Metamonada</taxon>
        <taxon>Preaxostyla</taxon>
        <taxon>Oxymonadida</taxon>
        <taxon>Streblomastigidae</taxon>
        <taxon>Streblomastix</taxon>
    </lineage>
</organism>
<evidence type="ECO:0000313" key="2">
    <source>
        <dbReference type="Proteomes" id="UP000324800"/>
    </source>
</evidence>
<dbReference type="EMBL" id="SNRW01000396">
    <property type="protein sequence ID" value="KAA6401394.1"/>
    <property type="molecule type" value="Genomic_DNA"/>
</dbReference>
<name>A0A5J4X2D7_9EUKA</name>